<sequence>MDKRIQLAADMFDRHRPIIGNTTLARALGFANLAALRQARRRGHIHLHIFKVSGRRGFFALTADVVEWLQAAAADNYGSAQEQGLFQGHPNFADEGKA</sequence>
<reference evidence="1 2" key="1">
    <citation type="journal article" date="2021" name="Int. J. Syst. Evol. Microbiol.">
        <title>Novosphingobium decolorationis sp. nov., an aniline blue-decolourizing bacterium isolated from East Pacific sediment.</title>
        <authorList>
            <person name="Chen X."/>
            <person name="Dong B."/>
            <person name="Chen T."/>
            <person name="Ren N."/>
            <person name="Wang J."/>
            <person name="Xu Y."/>
            <person name="Yang J."/>
            <person name="Zhu S."/>
            <person name="Chen J."/>
        </authorList>
    </citation>
    <scope>NUCLEOTIDE SEQUENCE [LARGE SCALE GENOMIC DNA]</scope>
    <source>
        <strain evidence="1 2">502str22</strain>
    </source>
</reference>
<organism evidence="1 2">
    <name type="scientific">Novosphingobium decolorationis</name>
    <dbReference type="NCBI Taxonomy" id="2698673"/>
    <lineage>
        <taxon>Bacteria</taxon>
        <taxon>Pseudomonadati</taxon>
        <taxon>Pseudomonadota</taxon>
        <taxon>Alphaproteobacteria</taxon>
        <taxon>Sphingomonadales</taxon>
        <taxon>Sphingomonadaceae</taxon>
        <taxon>Novosphingobium</taxon>
    </lineage>
</organism>
<evidence type="ECO:0000313" key="2">
    <source>
        <dbReference type="Proteomes" id="UP000677126"/>
    </source>
</evidence>
<gene>
    <name evidence="1" type="ORF">HT578_11945</name>
</gene>
<dbReference type="EMBL" id="CP054856">
    <property type="protein sequence ID" value="QVM84304.1"/>
    <property type="molecule type" value="Genomic_DNA"/>
</dbReference>
<evidence type="ECO:0000313" key="1">
    <source>
        <dbReference type="EMBL" id="QVM84304.1"/>
    </source>
</evidence>
<dbReference type="Proteomes" id="UP000677126">
    <property type="component" value="Chromosome"/>
</dbReference>
<proteinExistence type="predicted"/>
<name>A0ABX8E6U3_9SPHN</name>
<keyword evidence="2" id="KW-1185">Reference proteome</keyword>
<accession>A0ABX8E6U3</accession>
<evidence type="ECO:0008006" key="3">
    <source>
        <dbReference type="Google" id="ProtNLM"/>
    </source>
</evidence>
<protein>
    <recommendedName>
        <fullName evidence="3">AlpA family phage regulatory protein</fullName>
    </recommendedName>
</protein>